<feature type="transmembrane region" description="Helical" evidence="10">
    <location>
        <begin position="116"/>
        <end position="137"/>
    </location>
</feature>
<dbReference type="PANTHER" id="PTHR28097">
    <property type="entry name" value="PHEROMONE A FACTOR RECEPTOR"/>
    <property type="match status" value="1"/>
</dbReference>
<dbReference type="PANTHER" id="PTHR28097:SF1">
    <property type="entry name" value="PHEROMONE A FACTOR RECEPTOR"/>
    <property type="match status" value="1"/>
</dbReference>
<keyword evidence="4 10" id="KW-0812">Transmembrane</keyword>
<name>A0A0D0APQ8_9AGAR</name>
<evidence type="ECO:0000256" key="8">
    <source>
        <dbReference type="ARBA" id="ARBA00023170"/>
    </source>
</evidence>
<keyword evidence="3" id="KW-0589">Pheromone response</keyword>
<dbReference type="CDD" id="cd14966">
    <property type="entry name" value="7tmD_STE3"/>
    <property type="match status" value="1"/>
</dbReference>
<accession>A0A0D0APQ8</accession>
<evidence type="ECO:0000313" key="11">
    <source>
        <dbReference type="EMBL" id="KIK52280.1"/>
    </source>
</evidence>
<keyword evidence="8" id="KW-0675">Receptor</keyword>
<evidence type="ECO:0000256" key="1">
    <source>
        <dbReference type="ARBA" id="ARBA00004141"/>
    </source>
</evidence>
<evidence type="ECO:0000256" key="2">
    <source>
        <dbReference type="ARBA" id="ARBA00011085"/>
    </source>
</evidence>
<feature type="transmembrane region" description="Helical" evidence="10">
    <location>
        <begin position="12"/>
        <end position="31"/>
    </location>
</feature>
<dbReference type="GO" id="GO:0000750">
    <property type="term" value="P:pheromone-dependent signal transduction involved in conjugation with cellular fusion"/>
    <property type="evidence" value="ECO:0007669"/>
    <property type="project" value="TreeGrafter"/>
</dbReference>
<dbReference type="GO" id="GO:0005886">
    <property type="term" value="C:plasma membrane"/>
    <property type="evidence" value="ECO:0007669"/>
    <property type="project" value="TreeGrafter"/>
</dbReference>
<feature type="transmembrane region" description="Helical" evidence="10">
    <location>
        <begin position="75"/>
        <end position="95"/>
    </location>
</feature>
<dbReference type="HOGENOM" id="CLU_027592_0_1_1"/>
<dbReference type="OrthoDB" id="2874149at2759"/>
<dbReference type="InterPro" id="IPR000481">
    <property type="entry name" value="GPCR_Pheromne_B_alpha_rcpt"/>
</dbReference>
<feature type="transmembrane region" description="Helical" evidence="10">
    <location>
        <begin position="213"/>
        <end position="239"/>
    </location>
</feature>
<dbReference type="Proteomes" id="UP000053593">
    <property type="component" value="Unassembled WGS sequence"/>
</dbReference>
<evidence type="ECO:0000256" key="6">
    <source>
        <dbReference type="ARBA" id="ARBA00023040"/>
    </source>
</evidence>
<keyword evidence="5 10" id="KW-1133">Transmembrane helix</keyword>
<comment type="subcellular location">
    <subcellularLocation>
        <location evidence="1">Membrane</location>
        <topology evidence="1">Multi-pass membrane protein</topology>
    </subcellularLocation>
</comment>
<keyword evidence="6" id="KW-0297">G-protein coupled receptor</keyword>
<keyword evidence="9" id="KW-0807">Transducer</keyword>
<organism evidence="11 12">
    <name type="scientific">Collybiopsis luxurians FD-317 M1</name>
    <dbReference type="NCBI Taxonomy" id="944289"/>
    <lineage>
        <taxon>Eukaryota</taxon>
        <taxon>Fungi</taxon>
        <taxon>Dikarya</taxon>
        <taxon>Basidiomycota</taxon>
        <taxon>Agaricomycotina</taxon>
        <taxon>Agaricomycetes</taxon>
        <taxon>Agaricomycetidae</taxon>
        <taxon>Agaricales</taxon>
        <taxon>Marasmiineae</taxon>
        <taxon>Omphalotaceae</taxon>
        <taxon>Collybiopsis</taxon>
        <taxon>Collybiopsis luxurians</taxon>
    </lineage>
</organism>
<dbReference type="Pfam" id="PF02076">
    <property type="entry name" value="STE3"/>
    <property type="match status" value="1"/>
</dbReference>
<evidence type="ECO:0000256" key="7">
    <source>
        <dbReference type="ARBA" id="ARBA00023136"/>
    </source>
</evidence>
<feature type="transmembrane region" description="Helical" evidence="10">
    <location>
        <begin position="282"/>
        <end position="298"/>
    </location>
</feature>
<comment type="similarity">
    <text evidence="2">Belongs to the G-protein coupled receptor 4 family.</text>
</comment>
<evidence type="ECO:0000256" key="3">
    <source>
        <dbReference type="ARBA" id="ARBA00022507"/>
    </source>
</evidence>
<sequence length="380" mass="43157">MPEFPPTDPLYPFFSIFSFFSFLLPLIPLTWHLQAWNSGACFFMIWASLFGLISFVDSIVWAGKVLDVAPVWCDIAVHIYQAGCFAIPLSSLCIIRRLYLVASSKLVLTRLERRRAIIIDTVLCLVLPLVLLTLQYISQGRRYDIYEEIGCRWHMYNTLPGLLLGNVPIITTGLISAIYAVFCIKALWRLLRKQNDNFTSTNASSRSFTSDRYIPIVTLAALEMTCTTPLATFALIINIKIGLQPWISWEYVHSSFDFIYAIPSVIWKSNNVTRISLETERWITASFGIIIFLFLGTTKEARKHYLRAFQRLGRLAGRRSTTGTPASDEGHDIPDYSMTETAYSLPTVANIHGESEMYPQKNVVGDDSWPAFDITARNYV</sequence>
<dbReference type="InterPro" id="IPR001499">
    <property type="entry name" value="GPCR_STE3"/>
</dbReference>
<evidence type="ECO:0000256" key="5">
    <source>
        <dbReference type="ARBA" id="ARBA00022989"/>
    </source>
</evidence>
<protein>
    <recommendedName>
        <fullName evidence="13">Pheromone receptor</fullName>
    </recommendedName>
</protein>
<evidence type="ECO:0000256" key="4">
    <source>
        <dbReference type="ARBA" id="ARBA00022692"/>
    </source>
</evidence>
<dbReference type="EMBL" id="KN834845">
    <property type="protein sequence ID" value="KIK52280.1"/>
    <property type="molecule type" value="Genomic_DNA"/>
</dbReference>
<keyword evidence="12" id="KW-1185">Reference proteome</keyword>
<keyword evidence="7 10" id="KW-0472">Membrane</keyword>
<evidence type="ECO:0000256" key="9">
    <source>
        <dbReference type="ARBA" id="ARBA00023224"/>
    </source>
</evidence>
<dbReference type="GO" id="GO:0004934">
    <property type="term" value="F:mating-type alpha-factor pheromone receptor activity"/>
    <property type="evidence" value="ECO:0007669"/>
    <property type="project" value="InterPro"/>
</dbReference>
<proteinExistence type="inferred from homology"/>
<dbReference type="AlphaFoldDB" id="A0A0D0APQ8"/>
<feature type="transmembrane region" description="Helical" evidence="10">
    <location>
        <begin position="162"/>
        <end position="184"/>
    </location>
</feature>
<dbReference type="PRINTS" id="PR00901">
    <property type="entry name" value="PHEROMONEBAR"/>
</dbReference>
<reference evidence="11 12" key="1">
    <citation type="submission" date="2014-04" db="EMBL/GenBank/DDBJ databases">
        <title>Evolutionary Origins and Diversification of the Mycorrhizal Mutualists.</title>
        <authorList>
            <consortium name="DOE Joint Genome Institute"/>
            <consortium name="Mycorrhizal Genomics Consortium"/>
            <person name="Kohler A."/>
            <person name="Kuo A."/>
            <person name="Nagy L.G."/>
            <person name="Floudas D."/>
            <person name="Copeland A."/>
            <person name="Barry K.W."/>
            <person name="Cichocki N."/>
            <person name="Veneault-Fourrey C."/>
            <person name="LaButti K."/>
            <person name="Lindquist E.A."/>
            <person name="Lipzen A."/>
            <person name="Lundell T."/>
            <person name="Morin E."/>
            <person name="Murat C."/>
            <person name="Riley R."/>
            <person name="Ohm R."/>
            <person name="Sun H."/>
            <person name="Tunlid A."/>
            <person name="Henrissat B."/>
            <person name="Grigoriev I.V."/>
            <person name="Hibbett D.S."/>
            <person name="Martin F."/>
        </authorList>
    </citation>
    <scope>NUCLEOTIDE SEQUENCE [LARGE SCALE GENOMIC DNA]</scope>
    <source>
        <strain evidence="11 12">FD-317 M1</strain>
    </source>
</reference>
<evidence type="ECO:0000313" key="12">
    <source>
        <dbReference type="Proteomes" id="UP000053593"/>
    </source>
</evidence>
<feature type="transmembrane region" description="Helical" evidence="10">
    <location>
        <begin position="43"/>
        <end position="63"/>
    </location>
</feature>
<dbReference type="PRINTS" id="PR00899">
    <property type="entry name" value="GPCRSTE3"/>
</dbReference>
<evidence type="ECO:0000256" key="10">
    <source>
        <dbReference type="SAM" id="Phobius"/>
    </source>
</evidence>
<gene>
    <name evidence="11" type="ORF">GYMLUDRAFT_233539</name>
</gene>
<evidence type="ECO:0008006" key="13">
    <source>
        <dbReference type="Google" id="ProtNLM"/>
    </source>
</evidence>